<evidence type="ECO:0000313" key="4">
    <source>
        <dbReference type="Proteomes" id="UP000236333"/>
    </source>
</evidence>
<dbReference type="InterPro" id="IPR029069">
    <property type="entry name" value="HotDog_dom_sf"/>
</dbReference>
<dbReference type="GO" id="GO:0003857">
    <property type="term" value="F:(3S)-3-hydroxyacyl-CoA dehydrogenase (NAD+) activity"/>
    <property type="evidence" value="ECO:0007669"/>
    <property type="project" value="TreeGrafter"/>
</dbReference>
<dbReference type="OrthoDB" id="60204at2759"/>
<dbReference type="SUPFAM" id="SSF54637">
    <property type="entry name" value="Thioesterase/thiol ester dehydrase-isomerase"/>
    <property type="match status" value="1"/>
</dbReference>
<comment type="caution">
    <text evidence="3">The sequence shown here is derived from an EMBL/GenBank/DDBJ whole genome shotgun (WGS) entry which is preliminary data.</text>
</comment>
<evidence type="ECO:0000259" key="2">
    <source>
        <dbReference type="Pfam" id="PF22622"/>
    </source>
</evidence>
<feature type="region of interest" description="Disordered" evidence="1">
    <location>
        <begin position="181"/>
        <end position="205"/>
    </location>
</feature>
<dbReference type="Pfam" id="PF22622">
    <property type="entry name" value="MFE-2_hydrat-2_N"/>
    <property type="match status" value="1"/>
</dbReference>
<dbReference type="GO" id="GO:0044594">
    <property type="term" value="F:17-beta-hydroxysteroid dehydrogenase (NAD+) activity"/>
    <property type="evidence" value="ECO:0007669"/>
    <property type="project" value="TreeGrafter"/>
</dbReference>
<feature type="compositionally biased region" description="Low complexity" evidence="1">
    <location>
        <begin position="182"/>
        <end position="194"/>
    </location>
</feature>
<dbReference type="PANTHER" id="PTHR13078:SF56">
    <property type="entry name" value="PEROXISOMAL MULTIFUNCTIONAL ENZYME TYPE 2"/>
    <property type="match status" value="1"/>
</dbReference>
<evidence type="ECO:0000256" key="1">
    <source>
        <dbReference type="SAM" id="MobiDB-lite"/>
    </source>
</evidence>
<dbReference type="AlphaFoldDB" id="A0A2J8AD38"/>
<dbReference type="EMBL" id="PGGS01000056">
    <property type="protein sequence ID" value="PNH10427.1"/>
    <property type="molecule type" value="Genomic_DNA"/>
</dbReference>
<reference evidence="3 4" key="1">
    <citation type="journal article" date="2017" name="Mol. Biol. Evol.">
        <title>The 4-celled Tetrabaena socialis nuclear genome reveals the essential components for genetic control of cell number at the origin of multicellularity in the volvocine lineage.</title>
        <authorList>
            <person name="Featherston J."/>
            <person name="Arakaki Y."/>
            <person name="Hanschen E.R."/>
            <person name="Ferris P.J."/>
            <person name="Michod R.E."/>
            <person name="Olson B.J.S.C."/>
            <person name="Nozaki H."/>
            <person name="Durand P.M."/>
        </authorList>
    </citation>
    <scope>NUCLEOTIDE SEQUENCE [LARGE SCALE GENOMIC DNA]</scope>
    <source>
        <strain evidence="3 4">NIES-571</strain>
    </source>
</reference>
<organism evidence="3 4">
    <name type="scientific">Tetrabaena socialis</name>
    <dbReference type="NCBI Taxonomy" id="47790"/>
    <lineage>
        <taxon>Eukaryota</taxon>
        <taxon>Viridiplantae</taxon>
        <taxon>Chlorophyta</taxon>
        <taxon>core chlorophytes</taxon>
        <taxon>Chlorophyceae</taxon>
        <taxon>CS clade</taxon>
        <taxon>Chlamydomonadales</taxon>
        <taxon>Tetrabaenaceae</taxon>
        <taxon>Tetrabaena</taxon>
    </lineage>
</organism>
<dbReference type="Proteomes" id="UP000236333">
    <property type="component" value="Unassembled WGS sequence"/>
</dbReference>
<accession>A0A2J8AD38</accession>
<evidence type="ECO:0000313" key="3">
    <source>
        <dbReference type="EMBL" id="PNH10427.1"/>
    </source>
</evidence>
<dbReference type="GO" id="GO:0005777">
    <property type="term" value="C:peroxisome"/>
    <property type="evidence" value="ECO:0007669"/>
    <property type="project" value="TreeGrafter"/>
</dbReference>
<protein>
    <submittedName>
        <fullName evidence="3">Peroxisomal multifunctional enzyme type 2</fullName>
    </submittedName>
</protein>
<feature type="domain" description="Peroxisomal multifunctional enzyme type 2-like N-terminal" evidence="2">
    <location>
        <begin position="29"/>
        <end position="85"/>
    </location>
</feature>
<dbReference type="PANTHER" id="PTHR13078">
    <property type="entry name" value="PEROXISOMAL MULTIFUNCTIONAL ENZYME TYPE 2-RELATED"/>
    <property type="match status" value="1"/>
</dbReference>
<keyword evidence="4" id="KW-1185">Reference proteome</keyword>
<dbReference type="Gene3D" id="3.10.129.10">
    <property type="entry name" value="Hotdog Thioesterase"/>
    <property type="match status" value="2"/>
</dbReference>
<feature type="compositionally biased region" description="Gly residues" evidence="1">
    <location>
        <begin position="195"/>
        <end position="205"/>
    </location>
</feature>
<dbReference type="InterPro" id="IPR054357">
    <property type="entry name" value="MFE-2_N"/>
</dbReference>
<sequence length="205" mass="21216">MDVASGSGAGGDMDIVSLRSRRLGSYTHTYTPRDAMLYALGLGCSAARDLKYVYEGDEGFAVLPTYGIVAAHPALALVPLESYLPGGLDRVRFSKHVFPGETLRVEMWRAGDEQPPRQPQQPPGSTPIGTATAATTAATAAASATAATVKIIFRTWVVERRELAIANAAVELLPPPGPALLPTPTSQPAAAASVGVGGGGPVPRL</sequence>
<dbReference type="GO" id="GO:0004300">
    <property type="term" value="F:enoyl-CoA hydratase activity"/>
    <property type="evidence" value="ECO:0007669"/>
    <property type="project" value="TreeGrafter"/>
</dbReference>
<dbReference type="GO" id="GO:0006635">
    <property type="term" value="P:fatty acid beta-oxidation"/>
    <property type="evidence" value="ECO:0007669"/>
    <property type="project" value="TreeGrafter"/>
</dbReference>
<name>A0A2J8AD38_9CHLO</name>
<gene>
    <name evidence="3" type="ORF">TSOC_002820</name>
</gene>
<proteinExistence type="predicted"/>